<evidence type="ECO:0000313" key="3">
    <source>
        <dbReference type="Proteomes" id="UP000265703"/>
    </source>
</evidence>
<proteinExistence type="predicted"/>
<dbReference type="AlphaFoldDB" id="A0A397S7Z9"/>
<feature type="transmembrane region" description="Helical" evidence="1">
    <location>
        <begin position="21"/>
        <end position="45"/>
    </location>
</feature>
<keyword evidence="1" id="KW-0812">Transmembrane</keyword>
<name>A0A397S7Z9_9GLOM</name>
<gene>
    <name evidence="2" type="ORF">C1645_837931</name>
</gene>
<keyword evidence="1" id="KW-0472">Membrane</keyword>
<reference evidence="2 3" key="1">
    <citation type="submission" date="2018-06" db="EMBL/GenBank/DDBJ databases">
        <title>Comparative genomics reveals the genomic features of Rhizophagus irregularis, R. cerebriforme, R. diaphanum and Gigaspora rosea, and their symbiotic lifestyle signature.</title>
        <authorList>
            <person name="Morin E."/>
            <person name="San Clemente H."/>
            <person name="Chen E.C.H."/>
            <person name="De La Providencia I."/>
            <person name="Hainaut M."/>
            <person name="Kuo A."/>
            <person name="Kohler A."/>
            <person name="Murat C."/>
            <person name="Tang N."/>
            <person name="Roy S."/>
            <person name="Loubradou J."/>
            <person name="Henrissat B."/>
            <person name="Grigoriev I.V."/>
            <person name="Corradi N."/>
            <person name="Roux C."/>
            <person name="Martin F.M."/>
        </authorList>
    </citation>
    <scope>NUCLEOTIDE SEQUENCE [LARGE SCALE GENOMIC DNA]</scope>
    <source>
        <strain evidence="2 3">DAOM 227022</strain>
    </source>
</reference>
<organism evidence="2 3">
    <name type="scientific">Glomus cerebriforme</name>
    <dbReference type="NCBI Taxonomy" id="658196"/>
    <lineage>
        <taxon>Eukaryota</taxon>
        <taxon>Fungi</taxon>
        <taxon>Fungi incertae sedis</taxon>
        <taxon>Mucoromycota</taxon>
        <taxon>Glomeromycotina</taxon>
        <taxon>Glomeromycetes</taxon>
        <taxon>Glomerales</taxon>
        <taxon>Glomeraceae</taxon>
        <taxon>Glomus</taxon>
    </lineage>
</organism>
<evidence type="ECO:0000256" key="1">
    <source>
        <dbReference type="SAM" id="Phobius"/>
    </source>
</evidence>
<accession>A0A397S7Z9</accession>
<protein>
    <submittedName>
        <fullName evidence="2">Uncharacterized protein</fullName>
    </submittedName>
</protein>
<keyword evidence="3" id="KW-1185">Reference proteome</keyword>
<evidence type="ECO:0000313" key="2">
    <source>
        <dbReference type="EMBL" id="RIA80866.1"/>
    </source>
</evidence>
<dbReference type="EMBL" id="QKYT01000883">
    <property type="protein sequence ID" value="RIA80866.1"/>
    <property type="molecule type" value="Genomic_DNA"/>
</dbReference>
<comment type="caution">
    <text evidence="2">The sequence shown here is derived from an EMBL/GenBank/DDBJ whole genome shotgun (WGS) entry which is preliminary data.</text>
</comment>
<keyword evidence="1" id="KW-1133">Transmembrane helix</keyword>
<dbReference type="Proteomes" id="UP000265703">
    <property type="component" value="Unassembled WGS sequence"/>
</dbReference>
<sequence length="66" mass="7974">MSGYIRFVCVWEGPNFNNNNYYYKFIINTIQKYIINGLWLIIMFLPYKVICYMQKDAPYLNKNSST</sequence>